<protein>
    <submittedName>
        <fullName evidence="1">Uncharacterized protein</fullName>
    </submittedName>
</protein>
<reference evidence="1 2" key="1">
    <citation type="submission" date="2016-10" db="EMBL/GenBank/DDBJ databases">
        <authorList>
            <person name="de Groot N.N."/>
        </authorList>
    </citation>
    <scope>NUCLEOTIDE SEQUENCE [LARGE SCALE GENOMIC DNA]</scope>
    <source>
        <strain evidence="1 2">OGL-20</strain>
    </source>
</reference>
<name>A0A1I0Q840_9EURY</name>
<gene>
    <name evidence="1" type="ORF">SAMN05216170_2290</name>
</gene>
<dbReference type="EMBL" id="FOIW01000003">
    <property type="protein sequence ID" value="SEW23171.1"/>
    <property type="molecule type" value="Genomic_DNA"/>
</dbReference>
<organism evidence="1 2">
    <name type="scientific">Thermococcus thioreducens</name>
    <dbReference type="NCBI Taxonomy" id="277988"/>
    <lineage>
        <taxon>Archaea</taxon>
        <taxon>Methanobacteriati</taxon>
        <taxon>Methanobacteriota</taxon>
        <taxon>Thermococci</taxon>
        <taxon>Thermococcales</taxon>
        <taxon>Thermococcaceae</taxon>
        <taxon>Thermococcus</taxon>
    </lineage>
</organism>
<evidence type="ECO:0000313" key="2">
    <source>
        <dbReference type="Proteomes" id="UP000182125"/>
    </source>
</evidence>
<accession>A0A1I0Q840</accession>
<sequence>MKKFIIFLLLILLFTLFLVGFQKFLENVSLAIAIALVLRIVDEYVED</sequence>
<dbReference type="Proteomes" id="UP000182125">
    <property type="component" value="Unassembled WGS sequence"/>
</dbReference>
<dbReference type="RefSeq" id="WP_157628412.1">
    <property type="nucleotide sequence ID" value="NZ_CP015105.1"/>
</dbReference>
<proteinExistence type="predicted"/>
<dbReference type="GeneID" id="43371859"/>
<evidence type="ECO:0000313" key="1">
    <source>
        <dbReference type="EMBL" id="SEW23171.1"/>
    </source>
</evidence>
<dbReference type="AlphaFoldDB" id="A0A1I0Q840"/>